<dbReference type="SUPFAM" id="SSF56436">
    <property type="entry name" value="C-type lectin-like"/>
    <property type="match status" value="1"/>
</dbReference>
<feature type="domain" description="C-type lectin" evidence="1">
    <location>
        <begin position="117"/>
        <end position="241"/>
    </location>
</feature>
<dbReference type="CDD" id="cd00037">
    <property type="entry name" value="CLECT"/>
    <property type="match status" value="1"/>
</dbReference>
<dbReference type="EMBL" id="JARQWQ010000099">
    <property type="protein sequence ID" value="KAK2551261.1"/>
    <property type="molecule type" value="Genomic_DNA"/>
</dbReference>
<accession>A0AAD9PY95</accession>
<protein>
    <submittedName>
        <fullName evidence="2">C-type lectin domain family 4 member E</fullName>
    </submittedName>
</protein>
<dbReference type="InterPro" id="IPR016186">
    <property type="entry name" value="C-type_lectin-like/link_sf"/>
</dbReference>
<dbReference type="SMART" id="SM00034">
    <property type="entry name" value="CLECT"/>
    <property type="match status" value="1"/>
</dbReference>
<name>A0AAD9PY95_ACRCE</name>
<evidence type="ECO:0000313" key="2">
    <source>
        <dbReference type="EMBL" id="KAK2551261.1"/>
    </source>
</evidence>
<evidence type="ECO:0000259" key="1">
    <source>
        <dbReference type="PROSITE" id="PS50041"/>
    </source>
</evidence>
<evidence type="ECO:0000313" key="3">
    <source>
        <dbReference type="Proteomes" id="UP001249851"/>
    </source>
</evidence>
<dbReference type="PANTHER" id="PTHR45710">
    <property type="entry name" value="C-TYPE LECTIN DOMAIN-CONTAINING PROTEIN 180"/>
    <property type="match status" value="1"/>
</dbReference>
<organism evidence="2 3">
    <name type="scientific">Acropora cervicornis</name>
    <name type="common">Staghorn coral</name>
    <dbReference type="NCBI Taxonomy" id="6130"/>
    <lineage>
        <taxon>Eukaryota</taxon>
        <taxon>Metazoa</taxon>
        <taxon>Cnidaria</taxon>
        <taxon>Anthozoa</taxon>
        <taxon>Hexacorallia</taxon>
        <taxon>Scleractinia</taxon>
        <taxon>Astrocoeniina</taxon>
        <taxon>Acroporidae</taxon>
        <taxon>Acropora</taxon>
    </lineage>
</organism>
<dbReference type="PANTHER" id="PTHR45710:SF26">
    <property type="entry name" value="RH26557P"/>
    <property type="match status" value="1"/>
</dbReference>
<dbReference type="InterPro" id="IPR001304">
    <property type="entry name" value="C-type_lectin-like"/>
</dbReference>
<dbReference type="Pfam" id="PF00059">
    <property type="entry name" value="Lectin_C"/>
    <property type="match status" value="1"/>
</dbReference>
<keyword evidence="3" id="KW-1185">Reference proteome</keyword>
<sequence length="252" mass="28873">MKSELHYQEILNPDFSLPTNPNCISSKISLAKIRVVLVETFTIRISTVKIRVKFVAKFTTRISTFKMIKVAFVTKFPSVPPKTETCRFSGWQKAQRLAARSGIIGGHHSYEFEDGEKACSCYTFENGTKTGLSWLKAQKWCESHNKSLVVMETIEEWEFINSKLKDQTGNSLNEWHIGLLKNLTTGNWNWINSRPLTFDKWQKGEPKEKALYVLIAEEHPLGSFGSFNSIIVEIQRGWICEEETGIYDLIAK</sequence>
<comment type="caution">
    <text evidence="2">The sequence shown here is derived from an EMBL/GenBank/DDBJ whole genome shotgun (WGS) entry which is preliminary data.</text>
</comment>
<dbReference type="PROSITE" id="PS50041">
    <property type="entry name" value="C_TYPE_LECTIN_2"/>
    <property type="match status" value="1"/>
</dbReference>
<dbReference type="InterPro" id="IPR050828">
    <property type="entry name" value="C-type_lectin/matrix_domain"/>
</dbReference>
<dbReference type="Gene3D" id="3.10.100.10">
    <property type="entry name" value="Mannose-Binding Protein A, subunit A"/>
    <property type="match status" value="1"/>
</dbReference>
<proteinExistence type="predicted"/>
<dbReference type="Proteomes" id="UP001249851">
    <property type="component" value="Unassembled WGS sequence"/>
</dbReference>
<dbReference type="AlphaFoldDB" id="A0AAD9PY95"/>
<reference evidence="2" key="2">
    <citation type="journal article" date="2023" name="Science">
        <title>Genomic signatures of disease resistance in endangered staghorn corals.</title>
        <authorList>
            <person name="Vollmer S.V."/>
            <person name="Selwyn J.D."/>
            <person name="Despard B.A."/>
            <person name="Roesel C.L."/>
        </authorList>
    </citation>
    <scope>NUCLEOTIDE SEQUENCE</scope>
    <source>
        <strain evidence="2">K2</strain>
    </source>
</reference>
<dbReference type="InterPro" id="IPR016187">
    <property type="entry name" value="CTDL_fold"/>
</dbReference>
<gene>
    <name evidence="2" type="ORF">P5673_027850</name>
</gene>
<reference evidence="2" key="1">
    <citation type="journal article" date="2023" name="G3 (Bethesda)">
        <title>Whole genome assembly and annotation of the endangered Caribbean coral Acropora cervicornis.</title>
        <authorList>
            <person name="Selwyn J.D."/>
            <person name="Vollmer S.V."/>
        </authorList>
    </citation>
    <scope>NUCLEOTIDE SEQUENCE</scope>
    <source>
        <strain evidence="2">K2</strain>
    </source>
</reference>